<accession>A0ABT0N821</accession>
<feature type="domain" description="HTH araC/xylS-type" evidence="5">
    <location>
        <begin position="194"/>
        <end position="292"/>
    </location>
</feature>
<dbReference type="InterPro" id="IPR009057">
    <property type="entry name" value="Homeodomain-like_sf"/>
</dbReference>
<evidence type="ECO:0000313" key="7">
    <source>
        <dbReference type="Proteomes" id="UP001202831"/>
    </source>
</evidence>
<dbReference type="Gene3D" id="1.10.10.60">
    <property type="entry name" value="Homeodomain-like"/>
    <property type="match status" value="1"/>
</dbReference>
<dbReference type="Pfam" id="PF02311">
    <property type="entry name" value="AraC_binding"/>
    <property type="match status" value="1"/>
</dbReference>
<reference evidence="6 7" key="1">
    <citation type="submission" date="2022-01" db="EMBL/GenBank/DDBJ databases">
        <title>Whole genome-based taxonomy of the Shewanellaceae.</title>
        <authorList>
            <person name="Martin-Rodriguez A.J."/>
        </authorList>
    </citation>
    <scope>NUCLEOTIDE SEQUENCE [LARGE SCALE GENOMIC DNA]</scope>
    <source>
        <strain evidence="6 7">DSM 21332</strain>
    </source>
</reference>
<gene>
    <name evidence="6" type="ORF">L2725_12580</name>
</gene>
<protein>
    <submittedName>
        <fullName evidence="6">AraC family transcriptional regulator</fullName>
    </submittedName>
</protein>
<proteinExistence type="predicted"/>
<name>A0ABT0N821_9GAMM</name>
<dbReference type="InterPro" id="IPR014710">
    <property type="entry name" value="RmlC-like_jellyroll"/>
</dbReference>
<comment type="caution">
    <text evidence="6">The sequence shown here is derived from an EMBL/GenBank/DDBJ whole genome shotgun (WGS) entry which is preliminary data.</text>
</comment>
<dbReference type="PANTHER" id="PTHR43280:SF32">
    <property type="entry name" value="TRANSCRIPTIONAL REGULATORY PROTEIN"/>
    <property type="match status" value="1"/>
</dbReference>
<evidence type="ECO:0000256" key="3">
    <source>
        <dbReference type="ARBA" id="ARBA00023159"/>
    </source>
</evidence>
<dbReference type="EMBL" id="JAKIKT010000004">
    <property type="protein sequence ID" value="MCL2914604.1"/>
    <property type="molecule type" value="Genomic_DNA"/>
</dbReference>
<evidence type="ECO:0000256" key="4">
    <source>
        <dbReference type="ARBA" id="ARBA00023163"/>
    </source>
</evidence>
<dbReference type="PRINTS" id="PR00032">
    <property type="entry name" value="HTHARAC"/>
</dbReference>
<dbReference type="InterPro" id="IPR020449">
    <property type="entry name" value="Tscrpt_reg_AraC-type_HTH"/>
</dbReference>
<evidence type="ECO:0000313" key="6">
    <source>
        <dbReference type="EMBL" id="MCL2914604.1"/>
    </source>
</evidence>
<dbReference type="InterPro" id="IPR003313">
    <property type="entry name" value="AraC-bd"/>
</dbReference>
<dbReference type="PROSITE" id="PS01124">
    <property type="entry name" value="HTH_ARAC_FAMILY_2"/>
    <property type="match status" value="1"/>
</dbReference>
<keyword evidence="1" id="KW-0805">Transcription regulation</keyword>
<keyword evidence="3" id="KW-0010">Activator</keyword>
<organism evidence="6 7">
    <name type="scientific">Shewanella corallii</name>
    <dbReference type="NCBI Taxonomy" id="560080"/>
    <lineage>
        <taxon>Bacteria</taxon>
        <taxon>Pseudomonadati</taxon>
        <taxon>Pseudomonadota</taxon>
        <taxon>Gammaproteobacteria</taxon>
        <taxon>Alteromonadales</taxon>
        <taxon>Shewanellaceae</taxon>
        <taxon>Shewanella</taxon>
    </lineage>
</organism>
<keyword evidence="7" id="KW-1185">Reference proteome</keyword>
<evidence type="ECO:0000259" key="5">
    <source>
        <dbReference type="PROSITE" id="PS01124"/>
    </source>
</evidence>
<dbReference type="SUPFAM" id="SSF46689">
    <property type="entry name" value="Homeodomain-like"/>
    <property type="match status" value="1"/>
</dbReference>
<dbReference type="PANTHER" id="PTHR43280">
    <property type="entry name" value="ARAC-FAMILY TRANSCRIPTIONAL REGULATOR"/>
    <property type="match status" value="1"/>
</dbReference>
<dbReference type="Pfam" id="PF12833">
    <property type="entry name" value="HTH_18"/>
    <property type="match status" value="1"/>
</dbReference>
<dbReference type="SUPFAM" id="SSF51215">
    <property type="entry name" value="Regulatory protein AraC"/>
    <property type="match status" value="1"/>
</dbReference>
<dbReference type="Gene3D" id="2.60.120.10">
    <property type="entry name" value="Jelly Rolls"/>
    <property type="match status" value="1"/>
</dbReference>
<keyword evidence="4" id="KW-0804">Transcription</keyword>
<dbReference type="SMART" id="SM00342">
    <property type="entry name" value="HTH_ARAC"/>
    <property type="match status" value="1"/>
</dbReference>
<dbReference type="RefSeq" id="WP_249249281.1">
    <property type="nucleotide sequence ID" value="NZ_JAKIKT010000004.1"/>
</dbReference>
<dbReference type="InterPro" id="IPR018060">
    <property type="entry name" value="HTH_AraC"/>
</dbReference>
<evidence type="ECO:0000256" key="1">
    <source>
        <dbReference type="ARBA" id="ARBA00023015"/>
    </source>
</evidence>
<sequence>MKQGMNGQIPDVSYRVPCERRAGIEVLDLSSFYQKLTQCRFDPGKPHRLSYYCFVYITAGSGRHFVDFESCAIGPGSLVRINKNQTHAFDLSTRPQGFMINITEEYMVRIGGHLGKALFNLSSASQGYPSVLHLDKCMQQTCGSLLNEILRSQQRPQFDPLPSVLLFASLLASVSELWLRDDSDAGVQRQNRFNQFQHLVEANVGQFRDTERYAALMHMSYKSLNLLCRTCCGQTAKQVVDGFWVLEIKRRLVADKRSIQAISDELGFDDVSYFAKYFKRQTQLTPAQYRARFCL</sequence>
<dbReference type="InterPro" id="IPR037923">
    <property type="entry name" value="HTH-like"/>
</dbReference>
<evidence type="ECO:0000256" key="2">
    <source>
        <dbReference type="ARBA" id="ARBA00023125"/>
    </source>
</evidence>
<dbReference type="Proteomes" id="UP001202831">
    <property type="component" value="Unassembled WGS sequence"/>
</dbReference>
<keyword evidence="2" id="KW-0238">DNA-binding</keyword>